<comment type="caution">
    <text evidence="2">The sequence shown here is derived from an EMBL/GenBank/DDBJ whole genome shotgun (WGS) entry which is preliminary data.</text>
</comment>
<evidence type="ECO:0000313" key="2">
    <source>
        <dbReference type="EMBL" id="EEF62583.1"/>
    </source>
</evidence>
<gene>
    <name evidence="2" type="ORF">Cflav_PD5218</name>
</gene>
<evidence type="ECO:0000256" key="1">
    <source>
        <dbReference type="SAM" id="SignalP"/>
    </source>
</evidence>
<reference evidence="2 3" key="1">
    <citation type="journal article" date="2011" name="J. Bacteriol.">
        <title>Genome sequence of 'Pedosphaera parvula' Ellin514, an aerobic Verrucomicrobial isolate from pasture soil.</title>
        <authorList>
            <person name="Kant R."/>
            <person name="van Passel M.W."/>
            <person name="Sangwan P."/>
            <person name="Palva A."/>
            <person name="Lucas S."/>
            <person name="Copeland A."/>
            <person name="Lapidus A."/>
            <person name="Glavina Del Rio T."/>
            <person name="Dalin E."/>
            <person name="Tice H."/>
            <person name="Bruce D."/>
            <person name="Goodwin L."/>
            <person name="Pitluck S."/>
            <person name="Chertkov O."/>
            <person name="Larimer F.W."/>
            <person name="Land M.L."/>
            <person name="Hauser L."/>
            <person name="Brettin T.S."/>
            <person name="Detter J.C."/>
            <person name="Han S."/>
            <person name="de Vos W.M."/>
            <person name="Janssen P.H."/>
            <person name="Smidt H."/>
        </authorList>
    </citation>
    <scope>NUCLEOTIDE SEQUENCE [LARGE SCALE GENOMIC DNA]</scope>
    <source>
        <strain evidence="2 3">Ellin514</strain>
    </source>
</reference>
<organism evidence="2 3">
    <name type="scientific">Pedosphaera parvula (strain Ellin514)</name>
    <dbReference type="NCBI Taxonomy" id="320771"/>
    <lineage>
        <taxon>Bacteria</taxon>
        <taxon>Pseudomonadati</taxon>
        <taxon>Verrucomicrobiota</taxon>
        <taxon>Pedosphaerae</taxon>
        <taxon>Pedosphaerales</taxon>
        <taxon>Pedosphaeraceae</taxon>
        <taxon>Pedosphaera</taxon>
    </lineage>
</organism>
<keyword evidence="3" id="KW-1185">Reference proteome</keyword>
<dbReference type="Proteomes" id="UP000003688">
    <property type="component" value="Unassembled WGS sequence"/>
</dbReference>
<evidence type="ECO:0000313" key="3">
    <source>
        <dbReference type="Proteomes" id="UP000003688"/>
    </source>
</evidence>
<sequence precursor="true">MKIKNIACMAALLLSSLAGTKASTFLTVWNFDNLAAGANAIPAPSSGLGSASALGMGNLFNNTNNISNPDIQSLAGSSTGGAKSWRVRASGSAPFGGNGWSTNAPIGTQGALFAGSTFGFYRINVSFDVYATADAEANLQVQYTTDGSTWNNALITSVGTLGVITNNTDPGQATVVGSYVKLASGWNNQITVDLSGISGVDNNANFAIRVVNASTGANCVNTTGALYNNTSGSWTFDNVVIQGTSIDTIVNWGFDNYPSAATIIYHPLPIIGSGLATSIGFDNNYTYSGTTTTGSTNGPDVTSTGRQFLWQRRTKCLARAWQSRQQRLEYGRAHRYSRSPV</sequence>
<feature type="signal peptide" evidence="1">
    <location>
        <begin position="1"/>
        <end position="20"/>
    </location>
</feature>
<protein>
    <recommendedName>
        <fullName evidence="4">PEP-CTERM sorting domain-containing protein</fullName>
    </recommendedName>
</protein>
<dbReference type="OrthoDB" id="1465721at2"/>
<name>B9XCB5_PEDPL</name>
<keyword evidence="1" id="KW-0732">Signal</keyword>
<feature type="chain" id="PRO_5002894639" description="PEP-CTERM sorting domain-containing protein" evidence="1">
    <location>
        <begin position="21"/>
        <end position="341"/>
    </location>
</feature>
<dbReference type="EMBL" id="ABOX02000004">
    <property type="protein sequence ID" value="EEF62583.1"/>
    <property type="molecule type" value="Genomic_DNA"/>
</dbReference>
<dbReference type="AlphaFoldDB" id="B9XCB5"/>
<evidence type="ECO:0008006" key="4">
    <source>
        <dbReference type="Google" id="ProtNLM"/>
    </source>
</evidence>
<proteinExistence type="predicted"/>
<dbReference type="RefSeq" id="WP_007413463.1">
    <property type="nucleotide sequence ID" value="NZ_ABOX02000004.1"/>
</dbReference>
<dbReference type="STRING" id="320771.Cflav_PD5218"/>
<accession>B9XCB5</accession>